<dbReference type="Pfam" id="PF00440">
    <property type="entry name" value="TetR_N"/>
    <property type="match status" value="1"/>
</dbReference>
<evidence type="ECO:0000256" key="3">
    <source>
        <dbReference type="ARBA" id="ARBA00023163"/>
    </source>
</evidence>
<evidence type="ECO:0000313" key="5">
    <source>
        <dbReference type="EMBL" id="CAB1370091.1"/>
    </source>
</evidence>
<keyword evidence="1" id="KW-0805">Transcription regulation</keyword>
<evidence type="ECO:0000256" key="1">
    <source>
        <dbReference type="ARBA" id="ARBA00023015"/>
    </source>
</evidence>
<dbReference type="EMBL" id="LR778301">
    <property type="protein sequence ID" value="CAB1370091.1"/>
    <property type="molecule type" value="Genomic_DNA"/>
</dbReference>
<comment type="caution">
    <text evidence="4">Lacks conserved residue(s) required for the propagation of feature annotation.</text>
</comment>
<keyword evidence="3" id="KW-0804">Transcription</keyword>
<keyword evidence="2 4" id="KW-0238">DNA-binding</keyword>
<keyword evidence="6" id="KW-1185">Reference proteome</keyword>
<organism evidence="5 6">
    <name type="scientific">Denitratisoma oestradiolicum</name>
    <dbReference type="NCBI Taxonomy" id="311182"/>
    <lineage>
        <taxon>Bacteria</taxon>
        <taxon>Pseudomonadati</taxon>
        <taxon>Pseudomonadota</taxon>
        <taxon>Betaproteobacteria</taxon>
        <taxon>Nitrosomonadales</taxon>
        <taxon>Sterolibacteriaceae</taxon>
        <taxon>Denitratisoma</taxon>
    </lineage>
</organism>
<dbReference type="OrthoDB" id="2356263at2"/>
<dbReference type="SUPFAM" id="SSF46689">
    <property type="entry name" value="Homeodomain-like"/>
    <property type="match status" value="1"/>
</dbReference>
<protein>
    <submittedName>
        <fullName evidence="5">Uncharacterized protein</fullName>
    </submittedName>
</protein>
<dbReference type="PANTHER" id="PTHR30055:SF234">
    <property type="entry name" value="HTH-TYPE TRANSCRIPTIONAL REGULATOR BETI"/>
    <property type="match status" value="1"/>
</dbReference>
<dbReference type="InterPro" id="IPR001647">
    <property type="entry name" value="HTH_TetR"/>
</dbReference>
<sequence length="233" mass="25387">MAQVMSFDANPQERLTPRSAATRAKLIAVAERLFAERGVDGVTLNEIGKAAGQRNAAVCQYHFGNKEGLLQAIIDKHVPGIAARRHSLLDQLEQMGRRGLRDVVKAFIYPVAEKLLDADGGRDFIRINAQLVAVHTLGTQHLAASPLKLPLADRLTRTLLDALAEYQLPEPILQQRTLLAAVLLFHGLADHSRMLDAVDHPQAVMDTGLFVQTLEDAIVALLSTPVSASVDQK</sequence>
<dbReference type="Gene3D" id="1.10.357.10">
    <property type="entry name" value="Tetracycline Repressor, domain 2"/>
    <property type="match status" value="1"/>
</dbReference>
<dbReference type="GO" id="GO:0000976">
    <property type="term" value="F:transcription cis-regulatory region binding"/>
    <property type="evidence" value="ECO:0007669"/>
    <property type="project" value="TreeGrafter"/>
</dbReference>
<dbReference type="GO" id="GO:0003700">
    <property type="term" value="F:DNA-binding transcription factor activity"/>
    <property type="evidence" value="ECO:0007669"/>
    <property type="project" value="TreeGrafter"/>
</dbReference>
<evidence type="ECO:0000313" key="6">
    <source>
        <dbReference type="Proteomes" id="UP000515733"/>
    </source>
</evidence>
<evidence type="ECO:0000256" key="2">
    <source>
        <dbReference type="ARBA" id="ARBA00023125"/>
    </source>
</evidence>
<dbReference type="PANTHER" id="PTHR30055">
    <property type="entry name" value="HTH-TYPE TRANSCRIPTIONAL REGULATOR RUTR"/>
    <property type="match status" value="1"/>
</dbReference>
<name>A0A6S6Y027_9PROT</name>
<dbReference type="InterPro" id="IPR009057">
    <property type="entry name" value="Homeodomain-like_sf"/>
</dbReference>
<gene>
    <name evidence="5" type="ORF">DENOEST_2932</name>
</gene>
<dbReference type="InterPro" id="IPR050109">
    <property type="entry name" value="HTH-type_TetR-like_transc_reg"/>
</dbReference>
<reference evidence="5 6" key="1">
    <citation type="submission" date="2020-03" db="EMBL/GenBank/DDBJ databases">
        <authorList>
            <consortium name="Genoscope - CEA"/>
            <person name="William W."/>
        </authorList>
    </citation>
    <scope>NUCLEOTIDE SEQUENCE [LARGE SCALE GENOMIC DNA]</scope>
    <source>
        <strain evidence="6">DSM 16959</strain>
    </source>
</reference>
<proteinExistence type="predicted"/>
<evidence type="ECO:0000256" key="4">
    <source>
        <dbReference type="PROSITE-ProRule" id="PRU00335"/>
    </source>
</evidence>
<dbReference type="KEGG" id="doe:DENOEST_2932"/>
<dbReference type="AlphaFoldDB" id="A0A6S6Y027"/>
<accession>A0A6S6Y027</accession>
<dbReference type="RefSeq" id="WP_145770960.1">
    <property type="nucleotide sequence ID" value="NZ_LR778301.1"/>
</dbReference>
<dbReference type="Proteomes" id="UP000515733">
    <property type="component" value="Chromosome"/>
</dbReference>
<dbReference type="PROSITE" id="PS50977">
    <property type="entry name" value="HTH_TETR_2"/>
    <property type="match status" value="1"/>
</dbReference>